<evidence type="ECO:0000256" key="1">
    <source>
        <dbReference type="SAM" id="MobiDB-lite"/>
    </source>
</evidence>
<dbReference type="Proteomes" id="UP000039046">
    <property type="component" value="Unassembled WGS sequence"/>
</dbReference>
<sequence>MTAPPKYTKVASEDPSEQESGIPIRSSSPSDVRAYIVHLLVNQHGVTSEAAHAVANKWTLGRGFDFLEASSKDFKEIFGTDLGRHIYRSTAHDEWLRWNNEDVQTGFRYLLLIAGFFAGLNFLSAASSSSGLDALRSLAWIPTILAVPYLFHMSNCPVHSRGRYKAGIYLMLLAVFLWIVYALQLPKRG</sequence>
<feature type="transmembrane region" description="Helical" evidence="2">
    <location>
        <begin position="137"/>
        <end position="154"/>
    </location>
</feature>
<gene>
    <name evidence="3" type="ORF">VHEMI04125</name>
</gene>
<dbReference type="HOGENOM" id="CLU_1435374_0_0_1"/>
<keyword evidence="2" id="KW-0812">Transmembrane</keyword>
<dbReference type="OrthoDB" id="5153371at2759"/>
<dbReference type="AlphaFoldDB" id="A0A0A1SUJ2"/>
<evidence type="ECO:0000256" key="2">
    <source>
        <dbReference type="SAM" id="Phobius"/>
    </source>
</evidence>
<accession>A0A0A1SUJ2</accession>
<dbReference type="EMBL" id="CDHN01000002">
    <property type="protein sequence ID" value="CEJ86505.1"/>
    <property type="molecule type" value="Genomic_DNA"/>
</dbReference>
<proteinExistence type="predicted"/>
<reference evidence="3 4" key="1">
    <citation type="journal article" date="2015" name="Genome Announc.">
        <title>Draft Genome Sequence and Gene Annotation of the Entomopathogenic Fungus Verticillium hemipterigenum.</title>
        <authorList>
            <person name="Horn F."/>
            <person name="Habel A."/>
            <person name="Scharf D.H."/>
            <person name="Dworschak J."/>
            <person name="Brakhage A.A."/>
            <person name="Guthke R."/>
            <person name="Hertweck C."/>
            <person name="Linde J."/>
        </authorList>
    </citation>
    <scope>NUCLEOTIDE SEQUENCE [LARGE SCALE GENOMIC DNA]</scope>
</reference>
<feature type="transmembrane region" description="Helical" evidence="2">
    <location>
        <begin position="107"/>
        <end position="125"/>
    </location>
</feature>
<protein>
    <submittedName>
        <fullName evidence="3">Uncharacterized protein</fullName>
    </submittedName>
</protein>
<name>A0A0A1SUJ2_9HYPO</name>
<evidence type="ECO:0000313" key="4">
    <source>
        <dbReference type="Proteomes" id="UP000039046"/>
    </source>
</evidence>
<feature type="transmembrane region" description="Helical" evidence="2">
    <location>
        <begin position="166"/>
        <end position="183"/>
    </location>
</feature>
<organism evidence="3 4">
    <name type="scientific">[Torrubiella] hemipterigena</name>
    <dbReference type="NCBI Taxonomy" id="1531966"/>
    <lineage>
        <taxon>Eukaryota</taxon>
        <taxon>Fungi</taxon>
        <taxon>Dikarya</taxon>
        <taxon>Ascomycota</taxon>
        <taxon>Pezizomycotina</taxon>
        <taxon>Sordariomycetes</taxon>
        <taxon>Hypocreomycetidae</taxon>
        <taxon>Hypocreales</taxon>
        <taxon>Clavicipitaceae</taxon>
        <taxon>Clavicipitaceae incertae sedis</taxon>
        <taxon>'Torrubiella' clade</taxon>
    </lineage>
</organism>
<feature type="region of interest" description="Disordered" evidence="1">
    <location>
        <begin position="1"/>
        <end position="26"/>
    </location>
</feature>
<evidence type="ECO:0000313" key="3">
    <source>
        <dbReference type="EMBL" id="CEJ86505.1"/>
    </source>
</evidence>
<keyword evidence="4" id="KW-1185">Reference proteome</keyword>
<keyword evidence="2" id="KW-1133">Transmembrane helix</keyword>
<keyword evidence="2" id="KW-0472">Membrane</keyword>